<keyword evidence="6" id="KW-1185">Reference proteome</keyword>
<keyword evidence="2" id="KW-0489">Methyltransferase</keyword>
<dbReference type="SUPFAM" id="SSF53335">
    <property type="entry name" value="S-adenosyl-L-methionine-dependent methyltransferases"/>
    <property type="match status" value="1"/>
</dbReference>
<dbReference type="InterPro" id="IPR025714">
    <property type="entry name" value="Methyltranfer_dom"/>
</dbReference>
<dbReference type="InParanoid" id="A0A074YAM6"/>
<dbReference type="Proteomes" id="UP000030641">
    <property type="component" value="Unassembled WGS sequence"/>
</dbReference>
<comment type="similarity">
    <text evidence="1">Belongs to the methyltransferase superfamily.</text>
</comment>
<gene>
    <name evidence="5" type="ORF">AUEXF2481DRAFT_346079</name>
</gene>
<dbReference type="GeneID" id="25365120"/>
<name>A0A074YAM6_AURSE</name>
<feature type="domain" description="Methyltransferase" evidence="4">
    <location>
        <begin position="55"/>
        <end position="144"/>
    </location>
</feature>
<sequence length="261" mass="29800">MPPTPPSFGDLQYWNTRFSKEDEFEWLADFTALEPWLRRAIGSSGDENERERDGKGKRVLHIGCGTSALSAALKELVKSPRQIHNVDYSDVVIERQRQRDLTNTGEEASKWSTLDLLSLAQVEEFKKQGRYDVIIDKSTSDAISCAEDVHVGLPYHMNTAMEQGSSLAISGHTQVYPLVILAIHLAYLATPGCQWMVLSYSASRFSYWEDESPQRLPHPTQLWKMVRHEKIEQPQDPKDTVHRPPTMHHLYILERTETPLG</sequence>
<proteinExistence type="inferred from homology"/>
<dbReference type="Pfam" id="PF13847">
    <property type="entry name" value="Methyltransf_31"/>
    <property type="match status" value="1"/>
</dbReference>
<evidence type="ECO:0000256" key="2">
    <source>
        <dbReference type="ARBA" id="ARBA00022603"/>
    </source>
</evidence>
<evidence type="ECO:0000259" key="4">
    <source>
        <dbReference type="Pfam" id="PF13847"/>
    </source>
</evidence>
<dbReference type="GO" id="GO:0032259">
    <property type="term" value="P:methylation"/>
    <property type="evidence" value="ECO:0007669"/>
    <property type="project" value="UniProtKB-KW"/>
</dbReference>
<dbReference type="PANTHER" id="PTHR12176">
    <property type="entry name" value="SAM-DEPENDENT METHYLTRANSFERASE SUPERFAMILY PROTEIN"/>
    <property type="match status" value="1"/>
</dbReference>
<dbReference type="OMA" id="YHWCYLL"/>
<dbReference type="EMBL" id="KL584767">
    <property type="protein sequence ID" value="KEQ93019.1"/>
    <property type="molecule type" value="Genomic_DNA"/>
</dbReference>
<evidence type="ECO:0000256" key="1">
    <source>
        <dbReference type="ARBA" id="ARBA00008361"/>
    </source>
</evidence>
<dbReference type="RefSeq" id="XP_013341667.1">
    <property type="nucleotide sequence ID" value="XM_013486213.1"/>
</dbReference>
<dbReference type="InterPro" id="IPR051419">
    <property type="entry name" value="Lys/N-term_MeTrsfase_sf"/>
</dbReference>
<dbReference type="HOGENOM" id="CLU_034313_0_0_1"/>
<organism evidence="5 6">
    <name type="scientific">Aureobasidium subglaciale (strain EXF-2481)</name>
    <name type="common">Aureobasidium pullulans var. subglaciale</name>
    <dbReference type="NCBI Taxonomy" id="1043005"/>
    <lineage>
        <taxon>Eukaryota</taxon>
        <taxon>Fungi</taxon>
        <taxon>Dikarya</taxon>
        <taxon>Ascomycota</taxon>
        <taxon>Pezizomycotina</taxon>
        <taxon>Dothideomycetes</taxon>
        <taxon>Dothideomycetidae</taxon>
        <taxon>Dothideales</taxon>
        <taxon>Saccotheciaceae</taxon>
        <taxon>Aureobasidium</taxon>
    </lineage>
</organism>
<dbReference type="OrthoDB" id="411785at2759"/>
<evidence type="ECO:0000256" key="3">
    <source>
        <dbReference type="ARBA" id="ARBA00022679"/>
    </source>
</evidence>
<evidence type="ECO:0000313" key="5">
    <source>
        <dbReference type="EMBL" id="KEQ93019.1"/>
    </source>
</evidence>
<evidence type="ECO:0000313" key="6">
    <source>
        <dbReference type="Proteomes" id="UP000030641"/>
    </source>
</evidence>
<dbReference type="PANTHER" id="PTHR12176:SF84">
    <property type="entry name" value="METHYLTRANSFERASE DOMAIN-CONTAINING PROTEIN"/>
    <property type="match status" value="1"/>
</dbReference>
<dbReference type="InterPro" id="IPR029063">
    <property type="entry name" value="SAM-dependent_MTases_sf"/>
</dbReference>
<keyword evidence="3" id="KW-0808">Transferase</keyword>
<dbReference type="GO" id="GO:0008168">
    <property type="term" value="F:methyltransferase activity"/>
    <property type="evidence" value="ECO:0007669"/>
    <property type="project" value="UniProtKB-KW"/>
</dbReference>
<accession>A0A074YAM6</accession>
<dbReference type="CDD" id="cd02440">
    <property type="entry name" value="AdoMet_MTases"/>
    <property type="match status" value="1"/>
</dbReference>
<reference evidence="5 6" key="1">
    <citation type="journal article" date="2014" name="BMC Genomics">
        <title>Genome sequencing of four Aureobasidium pullulans varieties: biotechnological potential, stress tolerance, and description of new species.</title>
        <authorList>
            <person name="Gostin Ar C."/>
            <person name="Ohm R.A."/>
            <person name="Kogej T."/>
            <person name="Sonjak S."/>
            <person name="Turk M."/>
            <person name="Zajc J."/>
            <person name="Zalar P."/>
            <person name="Grube M."/>
            <person name="Sun H."/>
            <person name="Han J."/>
            <person name="Sharma A."/>
            <person name="Chiniquy J."/>
            <person name="Ngan C.Y."/>
            <person name="Lipzen A."/>
            <person name="Barry K."/>
            <person name="Grigoriev I.V."/>
            <person name="Gunde-Cimerman N."/>
        </authorList>
    </citation>
    <scope>NUCLEOTIDE SEQUENCE [LARGE SCALE GENOMIC DNA]</scope>
    <source>
        <strain evidence="5 6">EXF-2481</strain>
    </source>
</reference>
<dbReference type="AlphaFoldDB" id="A0A074YAM6"/>
<protein>
    <recommendedName>
        <fullName evidence="4">Methyltransferase domain-containing protein</fullName>
    </recommendedName>
</protein>
<dbReference type="Gene3D" id="3.40.50.150">
    <property type="entry name" value="Vaccinia Virus protein VP39"/>
    <property type="match status" value="1"/>
</dbReference>
<dbReference type="STRING" id="1043005.A0A074YAM6"/>